<dbReference type="InterPro" id="IPR011059">
    <property type="entry name" value="Metal-dep_hydrolase_composite"/>
</dbReference>
<feature type="chain" id="PRO_5016989296" evidence="1">
    <location>
        <begin position="21"/>
        <end position="408"/>
    </location>
</feature>
<dbReference type="SUPFAM" id="SSF51556">
    <property type="entry name" value="Metallo-dependent hydrolases"/>
    <property type="match status" value="1"/>
</dbReference>
<dbReference type="GO" id="GO:0016810">
    <property type="term" value="F:hydrolase activity, acting on carbon-nitrogen (but not peptide) bonds"/>
    <property type="evidence" value="ECO:0007669"/>
    <property type="project" value="InterPro"/>
</dbReference>
<keyword evidence="1" id="KW-0732">Signal</keyword>
<dbReference type="AlphaFoldDB" id="A0A345UPL8"/>
<dbReference type="PROSITE" id="PS51257">
    <property type="entry name" value="PROKAR_LIPOPROTEIN"/>
    <property type="match status" value="1"/>
</dbReference>
<evidence type="ECO:0000313" key="4">
    <source>
        <dbReference type="Proteomes" id="UP000254808"/>
    </source>
</evidence>
<feature type="domain" description="Amidohydrolase 3" evidence="2">
    <location>
        <begin position="129"/>
        <end position="401"/>
    </location>
</feature>
<feature type="signal peptide" evidence="1">
    <location>
        <begin position="1"/>
        <end position="20"/>
    </location>
</feature>
<dbReference type="EMBL" id="CP027806">
    <property type="protein sequence ID" value="AXJ02420.1"/>
    <property type="molecule type" value="Genomic_DNA"/>
</dbReference>
<dbReference type="InterPro" id="IPR013108">
    <property type="entry name" value="Amidohydro_3"/>
</dbReference>
<dbReference type="OrthoDB" id="9802793at2"/>
<keyword evidence="4" id="KW-1185">Reference proteome</keyword>
<sequence length="408" mass="44413">MKAYPKMYMMLPLMLGWLFAACSAPVAQLNAQDIAVKGETVYTMAGDPIENGVVLIRNGRIDRVGPASRVSIPDGFDVYEAPFVTPGIIDTRSVVGLSGILNIPHDQDQLETSNPFQPDLRAIDAYNAREDLVVWLRNLGVTTVHTGHGPGALASGQTLIAKTWGHTVEEAVINPAAMVAFTLGPTVSSNYGGSPGTRSRMMAMLRAEFIKAQEYSAQENPTRDLKMETMVSILNGEMRAMIHAHQVSEMMSALRLQQEFGFELVLEGASEAYLLIDELKEAGVHIILHPTMVRTRGETTNAAFNTAAKLAEAGIPFTFQSGFEGYVPKTRVVHFETAIAVANGLPFEHGLRALTIDAARFLGIDDRTGSLERGKDADVVLWEGDPFEYTSRVCTVIINGELASNRCQ</sequence>
<dbReference type="Pfam" id="PF07969">
    <property type="entry name" value="Amidohydro_3"/>
    <property type="match status" value="1"/>
</dbReference>
<proteinExistence type="predicted"/>
<dbReference type="PANTHER" id="PTHR43135">
    <property type="entry name" value="ALPHA-D-RIBOSE 1-METHYLPHOSPHONATE 5-TRIPHOSPHATE DIPHOSPHATASE"/>
    <property type="match status" value="1"/>
</dbReference>
<dbReference type="RefSeq" id="WP_114985507.1">
    <property type="nucleotide sequence ID" value="NZ_CP027806.1"/>
</dbReference>
<dbReference type="PANTHER" id="PTHR43135:SF3">
    <property type="entry name" value="ALPHA-D-RIBOSE 1-METHYLPHOSPHONATE 5-TRIPHOSPHATE DIPHOSPHATASE"/>
    <property type="match status" value="1"/>
</dbReference>
<accession>A0A345UPL8</accession>
<dbReference type="Proteomes" id="UP000254808">
    <property type="component" value="Chromosome"/>
</dbReference>
<gene>
    <name evidence="3" type="ORF">CYPRO_3186</name>
</gene>
<dbReference type="Gene3D" id="2.30.40.10">
    <property type="entry name" value="Urease, subunit C, domain 1"/>
    <property type="match status" value="1"/>
</dbReference>
<evidence type="ECO:0000259" key="2">
    <source>
        <dbReference type="Pfam" id="PF07969"/>
    </source>
</evidence>
<evidence type="ECO:0000313" key="3">
    <source>
        <dbReference type="EMBL" id="AXJ02420.1"/>
    </source>
</evidence>
<dbReference type="InterPro" id="IPR051781">
    <property type="entry name" value="Metallo-dep_Hydrolase"/>
</dbReference>
<dbReference type="KEGG" id="cprv:CYPRO_3186"/>
<dbReference type="Gene3D" id="3.20.20.140">
    <property type="entry name" value="Metal-dependent hydrolases"/>
    <property type="match status" value="1"/>
</dbReference>
<protein>
    <submittedName>
        <fullName evidence="3">Imidazolonepropionase</fullName>
    </submittedName>
</protein>
<name>A0A345UPL8_9BACT</name>
<reference evidence="3 4" key="1">
    <citation type="submission" date="2018-03" db="EMBL/GenBank/DDBJ databases">
        <title>Phenotypic and genomic properties of Cyclonatronum proteinivorum gen. nov., sp. nov., a haloalkaliphilic bacteroidete from soda lakes possessing Na+-translocating rhodopsin.</title>
        <authorList>
            <person name="Toshchakov S.V."/>
            <person name="Korzhenkov A."/>
            <person name="Samarov N.I."/>
            <person name="Kublanov I.V."/>
            <person name="Muntyan M.S."/>
            <person name="Sorokin D.Y."/>
        </authorList>
    </citation>
    <scope>NUCLEOTIDE SEQUENCE [LARGE SCALE GENOMIC DNA]</scope>
    <source>
        <strain evidence="3 4">Omega</strain>
    </source>
</reference>
<dbReference type="SUPFAM" id="SSF51338">
    <property type="entry name" value="Composite domain of metallo-dependent hydrolases"/>
    <property type="match status" value="1"/>
</dbReference>
<evidence type="ECO:0000256" key="1">
    <source>
        <dbReference type="SAM" id="SignalP"/>
    </source>
</evidence>
<dbReference type="InterPro" id="IPR032466">
    <property type="entry name" value="Metal_Hydrolase"/>
</dbReference>
<organism evidence="3 4">
    <name type="scientific">Cyclonatronum proteinivorum</name>
    <dbReference type="NCBI Taxonomy" id="1457365"/>
    <lineage>
        <taxon>Bacteria</taxon>
        <taxon>Pseudomonadati</taxon>
        <taxon>Balneolota</taxon>
        <taxon>Balneolia</taxon>
        <taxon>Balneolales</taxon>
        <taxon>Cyclonatronaceae</taxon>
        <taxon>Cyclonatronum</taxon>
    </lineage>
</organism>